<feature type="transmembrane region" description="Helical" evidence="1">
    <location>
        <begin position="131"/>
        <end position="155"/>
    </location>
</feature>
<name>A0A133S4T3_9FIRM</name>
<evidence type="ECO:0000256" key="1">
    <source>
        <dbReference type="SAM" id="Phobius"/>
    </source>
</evidence>
<sequence>MEYIMENNNQLKAVLPAIDVTLISIEQRIELEKIRAQNLASGLSLVESFANITIKAIMMLNGGAAIAILAFLGNIISTDYSKWIYGIVWALGGYSIGAACSAIVAFLSYLSQSHYNSMTDETDKSADNIRCWAIVFAIIGVGLFVFSSIVVGATIRYY</sequence>
<evidence type="ECO:0000313" key="2">
    <source>
        <dbReference type="EMBL" id="KXA64447.1"/>
    </source>
</evidence>
<comment type="caution">
    <text evidence="2">The sequence shown here is derived from an EMBL/GenBank/DDBJ whole genome shotgun (WGS) entry which is preliminary data.</text>
</comment>
<evidence type="ECO:0000313" key="3">
    <source>
        <dbReference type="Proteomes" id="UP000070226"/>
    </source>
</evidence>
<accession>A0A133S4T3</accession>
<dbReference type="EMBL" id="LRQT01000024">
    <property type="protein sequence ID" value="KXA64447.1"/>
    <property type="molecule type" value="Genomic_DNA"/>
</dbReference>
<gene>
    <name evidence="2" type="ORF">HMPREF3233_00925</name>
</gene>
<organism evidence="2">
    <name type="scientific">Veillonella atypica</name>
    <dbReference type="NCBI Taxonomy" id="39777"/>
    <lineage>
        <taxon>Bacteria</taxon>
        <taxon>Bacillati</taxon>
        <taxon>Bacillota</taxon>
        <taxon>Negativicutes</taxon>
        <taxon>Veillonellales</taxon>
        <taxon>Veillonellaceae</taxon>
        <taxon>Veillonella</taxon>
    </lineage>
</organism>
<keyword evidence="1" id="KW-1133">Transmembrane helix</keyword>
<reference evidence="2 3" key="1">
    <citation type="submission" date="2016-01" db="EMBL/GenBank/DDBJ databases">
        <authorList>
            <person name="Oliw E.H."/>
        </authorList>
    </citation>
    <scope>NUCLEOTIDE SEQUENCE [LARGE SCALE GENOMIC DNA]</scope>
    <source>
        <strain evidence="2 3">CMW7756B</strain>
    </source>
</reference>
<feature type="transmembrane region" description="Helical" evidence="1">
    <location>
        <begin position="83"/>
        <end position="110"/>
    </location>
</feature>
<keyword evidence="1" id="KW-0812">Transmembrane</keyword>
<keyword evidence="1" id="KW-0472">Membrane</keyword>
<protein>
    <submittedName>
        <fullName evidence="2">Uncharacterized protein</fullName>
    </submittedName>
</protein>
<dbReference type="PATRIC" id="fig|39777.7.peg.902"/>
<proteinExistence type="predicted"/>
<dbReference type="Proteomes" id="UP000070226">
    <property type="component" value="Unassembled WGS sequence"/>
</dbReference>
<feature type="transmembrane region" description="Helical" evidence="1">
    <location>
        <begin position="57"/>
        <end position="77"/>
    </location>
</feature>
<dbReference type="AlphaFoldDB" id="A0A133S4T3"/>